<dbReference type="EMBL" id="JABANO010013160">
    <property type="protein sequence ID" value="KAF4740583.1"/>
    <property type="molecule type" value="Genomic_DNA"/>
</dbReference>
<protein>
    <submittedName>
        <fullName evidence="1">Uncharacterized protein</fullName>
    </submittedName>
</protein>
<accession>A0A7J6T661</accession>
<evidence type="ECO:0000313" key="2">
    <source>
        <dbReference type="Proteomes" id="UP000553632"/>
    </source>
</evidence>
<comment type="caution">
    <text evidence="1">The sequence shown here is derived from an EMBL/GenBank/DDBJ whole genome shotgun (WGS) entry which is preliminary data.</text>
</comment>
<keyword evidence="2" id="KW-1185">Reference proteome</keyword>
<dbReference type="Proteomes" id="UP000553632">
    <property type="component" value="Unassembled WGS sequence"/>
</dbReference>
<gene>
    <name evidence="1" type="ORF">FOZ63_009111</name>
</gene>
<name>A0A7J6T661_PEROL</name>
<organism evidence="1 2">
    <name type="scientific">Perkinsus olseni</name>
    <name type="common">Perkinsus atlanticus</name>
    <dbReference type="NCBI Taxonomy" id="32597"/>
    <lineage>
        <taxon>Eukaryota</taxon>
        <taxon>Sar</taxon>
        <taxon>Alveolata</taxon>
        <taxon>Perkinsozoa</taxon>
        <taxon>Perkinsea</taxon>
        <taxon>Perkinsida</taxon>
        <taxon>Perkinsidae</taxon>
        <taxon>Perkinsus</taxon>
    </lineage>
</organism>
<proteinExistence type="predicted"/>
<sequence>MDQRSVGNASVTCFSVLSREHAGGSVISKLSHMKQDSHGYIADCMSSGHPQAVSKILPGMKLIGALLGFGGSEIARLNCLCAVRLLTHGNPELFRRPSALKLRARRRKQNGRLRRVRSLSIFRTLQAVDEYTIFVLCFLELEDPLAVERSQSRTAQAYYSIYIFHAIGGCKLHLKLVYFMHLSKTARRERPNILCIAPVSPTDCVRGALT</sequence>
<reference evidence="1 2" key="1">
    <citation type="submission" date="2020-04" db="EMBL/GenBank/DDBJ databases">
        <title>Perkinsus olseni comparative genomics.</title>
        <authorList>
            <person name="Bogema D.R."/>
        </authorList>
    </citation>
    <scope>NUCLEOTIDE SEQUENCE [LARGE SCALE GENOMIC DNA]</scope>
    <source>
        <strain evidence="1 2">ATCC PRA-207</strain>
    </source>
</reference>
<evidence type="ECO:0000313" key="1">
    <source>
        <dbReference type="EMBL" id="KAF4740583.1"/>
    </source>
</evidence>
<dbReference type="AlphaFoldDB" id="A0A7J6T661"/>